<dbReference type="InterPro" id="IPR013087">
    <property type="entry name" value="Znf_C2H2_type"/>
</dbReference>
<feature type="domain" description="C2H2-type" evidence="9">
    <location>
        <begin position="124"/>
        <end position="151"/>
    </location>
</feature>
<dbReference type="PANTHER" id="PTHR24376:SF216">
    <property type="entry name" value="ZINC FINGER PROTEIN 420-LIKE"/>
    <property type="match status" value="1"/>
</dbReference>
<evidence type="ECO:0000256" key="6">
    <source>
        <dbReference type="ARBA" id="ARBA00023242"/>
    </source>
</evidence>
<evidence type="ECO:0000256" key="1">
    <source>
        <dbReference type="ARBA" id="ARBA00004123"/>
    </source>
</evidence>
<feature type="domain" description="C2H2-type" evidence="9">
    <location>
        <begin position="204"/>
        <end position="234"/>
    </location>
</feature>
<keyword evidence="11" id="KW-1185">Reference proteome</keyword>
<evidence type="ECO:0000256" key="4">
    <source>
        <dbReference type="ARBA" id="ARBA00022771"/>
    </source>
</evidence>
<keyword evidence="3" id="KW-0677">Repeat</keyword>
<feature type="domain" description="C2H2-type" evidence="9">
    <location>
        <begin position="306"/>
        <end position="333"/>
    </location>
</feature>
<evidence type="ECO:0000256" key="5">
    <source>
        <dbReference type="ARBA" id="ARBA00022833"/>
    </source>
</evidence>
<dbReference type="Gene3D" id="3.30.160.60">
    <property type="entry name" value="Classic Zinc Finger"/>
    <property type="match status" value="6"/>
</dbReference>
<comment type="subcellular location">
    <subcellularLocation>
        <location evidence="1">Nucleus</location>
    </subcellularLocation>
</comment>
<dbReference type="EMBL" id="BLKM01000211">
    <property type="protein sequence ID" value="GFG30338.1"/>
    <property type="molecule type" value="Genomic_DNA"/>
</dbReference>
<protein>
    <recommendedName>
        <fullName evidence="9">C2H2-type domain-containing protein</fullName>
    </recommendedName>
</protein>
<feature type="domain" description="C2H2-type" evidence="9">
    <location>
        <begin position="277"/>
        <end position="305"/>
    </location>
</feature>
<dbReference type="GO" id="GO:0008270">
    <property type="term" value="F:zinc ion binding"/>
    <property type="evidence" value="ECO:0007669"/>
    <property type="project" value="UniProtKB-KW"/>
</dbReference>
<keyword evidence="5" id="KW-0862">Zinc</keyword>
<feature type="domain" description="C2H2-type" evidence="9">
    <location>
        <begin position="391"/>
        <end position="414"/>
    </location>
</feature>
<gene>
    <name evidence="10" type="ORF">Cfor_01573</name>
</gene>
<dbReference type="AlphaFoldDB" id="A0A6L2PIR5"/>
<evidence type="ECO:0000313" key="11">
    <source>
        <dbReference type="Proteomes" id="UP000502823"/>
    </source>
</evidence>
<feature type="region of interest" description="Disordered" evidence="8">
    <location>
        <begin position="440"/>
        <end position="468"/>
    </location>
</feature>
<dbReference type="InParanoid" id="A0A6L2PIR5"/>
<name>A0A6L2PIR5_COPFO</name>
<feature type="domain" description="C2H2-type" evidence="9">
    <location>
        <begin position="179"/>
        <end position="201"/>
    </location>
</feature>
<proteinExistence type="predicted"/>
<evidence type="ECO:0000256" key="7">
    <source>
        <dbReference type="PROSITE-ProRule" id="PRU00042"/>
    </source>
</evidence>
<sequence length="1025" mass="113531">MEDLFKCPLCEVACGNKNSLLSHVDQHKGFPLSCIRCHSTFKNKFSFDYHLVSELCKKIKKHVGKYEQCPQCPQTFPNRRHLDKHVENHRRNNCQYCEARFTTQKELAFHMAQEHQMKLQKAKYQCQFCERCFVKQVTLFNHYNQHANGKFVCQGCGLFLDTKEEFEIHRDRHEQERPWKCTRCATTFSRRQQYVVHMESHEKYQCKTCNMGFAAKATLQEHNRSCQNQSGTESLHECEEAYTCSVCKNSLQTAEEYNEHIQSGCSRTPEDDQKKLHDCQQCDKRFTHGYLLEEHMNQIHNTVRSYKCTFCDHSSNSRSNMTRHLALHTEKRRFTCDQCGAAFHALTTLKDHCNSIHSQQRHFSCTICSKTFKLQSDLKRHIHSHSDMRLFKCHYCNQAYKRASHLRRHEESAHGTIFKPRRLQRLGHDETGALVPIAKESKSSSAGGVKEEPSVVPPGQKWTSPATSQESVYTNPVLSLVDANLGEVITLQEVCTVSDAQILTTTSDLTSEVLNLPRDDTLTAIVACADGTRLDSFQSGELINTIQVTYDLTFPSQTLTTVLSSSEPQLVFATPITMSLDQNQTVLTVSEIYPGDNMNGKVQLLDAHATSEVPDTIFIEKGKLEDMAEPMLLDGTEPVPHMTIENFSMQDDRVLQTTASSALTLSELPNSVETILQLHPEQPAVSTDCPPVPDNAVSGSLLRERLMSGPKLKSPTLPSIPLALPQCGDDLDTTIMSSIPISSSIAGSSAQPDSNVSTLFISSPDPGTSIDGSHLDSLLSTPHCVKPSYASISIENMGADSVSTSFSVPNSIQLPCTDISSDGMYTESSVPQLSTAGTVLSPPKGLPPNSIPSISVCVTAPTVSSASTNLDSSISAHTVPDSSKTTRSDTPTKSDDLVHPLCPSIPEKKSDSESISTLSVPNCTHSSHTDIAYMHMNTIASAPSLHAVNIPEADTHPIEAHDANTSIEDTHTDFVLASLPITPEDLHSSPLSSPVQFSCSDKPTNASPNLMPDFLPQNFPFLNVE</sequence>
<feature type="region of interest" description="Disordered" evidence="8">
    <location>
        <begin position="866"/>
        <end position="913"/>
    </location>
</feature>
<evidence type="ECO:0000259" key="9">
    <source>
        <dbReference type="PROSITE" id="PS50157"/>
    </source>
</evidence>
<keyword evidence="6" id="KW-0539">Nucleus</keyword>
<dbReference type="PROSITE" id="PS50157">
    <property type="entry name" value="ZINC_FINGER_C2H2_2"/>
    <property type="match status" value="10"/>
</dbReference>
<dbReference type="OrthoDB" id="3565419at2759"/>
<evidence type="ECO:0000256" key="3">
    <source>
        <dbReference type="ARBA" id="ARBA00022737"/>
    </source>
</evidence>
<feature type="domain" description="C2H2-type" evidence="9">
    <location>
        <begin position="334"/>
        <end position="362"/>
    </location>
</feature>
<comment type="caution">
    <text evidence="10">The sequence shown here is derived from an EMBL/GenBank/DDBJ whole genome shotgun (WGS) entry which is preliminary data.</text>
</comment>
<reference evidence="11" key="1">
    <citation type="submission" date="2020-01" db="EMBL/GenBank/DDBJ databases">
        <title>Draft genome sequence of the Termite Coptotermes fromosanus.</title>
        <authorList>
            <person name="Itakura S."/>
            <person name="Yosikawa Y."/>
            <person name="Umezawa K."/>
        </authorList>
    </citation>
    <scope>NUCLEOTIDE SEQUENCE [LARGE SCALE GENOMIC DNA]</scope>
</reference>
<evidence type="ECO:0000256" key="8">
    <source>
        <dbReference type="SAM" id="MobiDB-lite"/>
    </source>
</evidence>
<dbReference type="Proteomes" id="UP000502823">
    <property type="component" value="Unassembled WGS sequence"/>
</dbReference>
<feature type="domain" description="C2H2-type" evidence="9">
    <location>
        <begin position="363"/>
        <end position="390"/>
    </location>
</feature>
<organism evidence="10 11">
    <name type="scientific">Coptotermes formosanus</name>
    <name type="common">Formosan subterranean termite</name>
    <dbReference type="NCBI Taxonomy" id="36987"/>
    <lineage>
        <taxon>Eukaryota</taxon>
        <taxon>Metazoa</taxon>
        <taxon>Ecdysozoa</taxon>
        <taxon>Arthropoda</taxon>
        <taxon>Hexapoda</taxon>
        <taxon>Insecta</taxon>
        <taxon>Pterygota</taxon>
        <taxon>Neoptera</taxon>
        <taxon>Polyneoptera</taxon>
        <taxon>Dictyoptera</taxon>
        <taxon>Blattodea</taxon>
        <taxon>Blattoidea</taxon>
        <taxon>Termitoidae</taxon>
        <taxon>Rhinotermitidae</taxon>
        <taxon>Coptotermes</taxon>
    </lineage>
</organism>
<feature type="compositionally biased region" description="Polar residues" evidence="8">
    <location>
        <begin position="866"/>
        <end position="883"/>
    </location>
</feature>
<dbReference type="GO" id="GO:0001228">
    <property type="term" value="F:DNA-binding transcription activator activity, RNA polymerase II-specific"/>
    <property type="evidence" value="ECO:0007669"/>
    <property type="project" value="TreeGrafter"/>
</dbReference>
<dbReference type="GO" id="GO:0005634">
    <property type="term" value="C:nucleus"/>
    <property type="evidence" value="ECO:0007669"/>
    <property type="project" value="UniProtKB-SubCell"/>
</dbReference>
<evidence type="ECO:0000256" key="2">
    <source>
        <dbReference type="ARBA" id="ARBA00022723"/>
    </source>
</evidence>
<accession>A0A6L2PIR5</accession>
<keyword evidence="4 7" id="KW-0863">Zinc-finger</keyword>
<dbReference type="SMART" id="SM00355">
    <property type="entry name" value="ZnF_C2H2"/>
    <property type="match status" value="14"/>
</dbReference>
<feature type="domain" description="C2H2-type" evidence="9">
    <location>
        <begin position="151"/>
        <end position="178"/>
    </location>
</feature>
<feature type="domain" description="C2H2-type" evidence="9">
    <location>
        <begin position="67"/>
        <end position="94"/>
    </location>
</feature>
<dbReference type="InterPro" id="IPR036236">
    <property type="entry name" value="Znf_C2H2_sf"/>
</dbReference>
<dbReference type="GO" id="GO:0000978">
    <property type="term" value="F:RNA polymerase II cis-regulatory region sequence-specific DNA binding"/>
    <property type="evidence" value="ECO:0007669"/>
    <property type="project" value="TreeGrafter"/>
</dbReference>
<evidence type="ECO:0000313" key="10">
    <source>
        <dbReference type="EMBL" id="GFG30338.1"/>
    </source>
</evidence>
<keyword evidence="2" id="KW-0479">Metal-binding</keyword>
<dbReference type="PANTHER" id="PTHR24376">
    <property type="entry name" value="ZINC FINGER PROTEIN"/>
    <property type="match status" value="1"/>
</dbReference>
<dbReference type="Pfam" id="PF00096">
    <property type="entry name" value="zf-C2H2"/>
    <property type="match status" value="3"/>
</dbReference>
<feature type="compositionally biased region" description="Basic and acidic residues" evidence="8">
    <location>
        <begin position="884"/>
        <end position="898"/>
    </location>
</feature>
<dbReference type="SUPFAM" id="SSF57667">
    <property type="entry name" value="beta-beta-alpha zinc fingers"/>
    <property type="match status" value="5"/>
</dbReference>
<dbReference type="PROSITE" id="PS00028">
    <property type="entry name" value="ZINC_FINGER_C2H2_1"/>
    <property type="match status" value="9"/>
</dbReference>